<dbReference type="FunFam" id="3.40.50.200:FF:000014">
    <property type="entry name" value="Proteinase K"/>
    <property type="match status" value="1"/>
</dbReference>
<organism evidence="7 8">
    <name type="scientific">Melanomma pulvis-pyrius CBS 109.77</name>
    <dbReference type="NCBI Taxonomy" id="1314802"/>
    <lineage>
        <taxon>Eukaryota</taxon>
        <taxon>Fungi</taxon>
        <taxon>Dikarya</taxon>
        <taxon>Ascomycota</taxon>
        <taxon>Pezizomycotina</taxon>
        <taxon>Dothideomycetes</taxon>
        <taxon>Pleosporomycetidae</taxon>
        <taxon>Pleosporales</taxon>
        <taxon>Melanommataceae</taxon>
        <taxon>Melanomma</taxon>
    </lineage>
</organism>
<dbReference type="PROSITE" id="PS51892">
    <property type="entry name" value="SUBTILASE"/>
    <property type="match status" value="1"/>
</dbReference>
<dbReference type="EMBL" id="MU002065">
    <property type="protein sequence ID" value="KAF2790587.1"/>
    <property type="molecule type" value="Genomic_DNA"/>
</dbReference>
<dbReference type="InterPro" id="IPR036852">
    <property type="entry name" value="Peptidase_S8/S53_dom_sf"/>
</dbReference>
<dbReference type="InterPro" id="IPR000209">
    <property type="entry name" value="Peptidase_S8/S53_dom"/>
</dbReference>
<protein>
    <submittedName>
        <fullName evidence="7">Alkaline serine protease</fullName>
    </submittedName>
</protein>
<dbReference type="PRINTS" id="PR00723">
    <property type="entry name" value="SUBTILISIN"/>
</dbReference>
<dbReference type="SUPFAM" id="SSF52743">
    <property type="entry name" value="Subtilisin-like"/>
    <property type="match status" value="1"/>
</dbReference>
<dbReference type="InterPro" id="IPR034193">
    <property type="entry name" value="PCSK9_ProteinaseK-like"/>
</dbReference>
<dbReference type="Gene3D" id="3.40.50.200">
    <property type="entry name" value="Peptidase S8/S53 domain"/>
    <property type="match status" value="1"/>
</dbReference>
<accession>A0A6A6X3U9</accession>
<keyword evidence="4 5" id="KW-0720">Serine protease</keyword>
<evidence type="ECO:0000256" key="5">
    <source>
        <dbReference type="PROSITE-ProRule" id="PRU01240"/>
    </source>
</evidence>
<gene>
    <name evidence="7" type="ORF">K505DRAFT_250878</name>
</gene>
<dbReference type="OrthoDB" id="206201at2759"/>
<evidence type="ECO:0000256" key="4">
    <source>
        <dbReference type="ARBA" id="ARBA00022825"/>
    </source>
</evidence>
<dbReference type="Proteomes" id="UP000799757">
    <property type="component" value="Unassembled WGS sequence"/>
</dbReference>
<feature type="active site" description="Charge relay system" evidence="5">
    <location>
        <position position="229"/>
    </location>
</feature>
<dbReference type="InterPro" id="IPR015500">
    <property type="entry name" value="Peptidase_S8_subtilisin-rel"/>
</dbReference>
<dbReference type="Pfam" id="PF00082">
    <property type="entry name" value="Peptidase_S8"/>
    <property type="match status" value="1"/>
</dbReference>
<dbReference type="AlphaFoldDB" id="A0A6A6X3U9"/>
<comment type="similarity">
    <text evidence="1 5">Belongs to the peptidase S8 family.</text>
</comment>
<keyword evidence="3 5" id="KW-0378">Hydrolase</keyword>
<evidence type="ECO:0000256" key="2">
    <source>
        <dbReference type="ARBA" id="ARBA00022670"/>
    </source>
</evidence>
<dbReference type="PANTHER" id="PTHR43806">
    <property type="entry name" value="PEPTIDASE S8"/>
    <property type="match status" value="1"/>
</dbReference>
<keyword evidence="2 5" id="KW-0645">Protease</keyword>
<dbReference type="CDD" id="cd04077">
    <property type="entry name" value="Peptidases_S8_PCSK9_ProteinaseK_like"/>
    <property type="match status" value="1"/>
</dbReference>
<dbReference type="GO" id="GO:0005576">
    <property type="term" value="C:extracellular region"/>
    <property type="evidence" value="ECO:0007669"/>
    <property type="project" value="UniProtKB-ARBA"/>
</dbReference>
<feature type="active site" description="Charge relay system" evidence="5">
    <location>
        <position position="41"/>
    </location>
</feature>
<dbReference type="PROSITE" id="PS00137">
    <property type="entry name" value="SUBTILASE_HIS"/>
    <property type="match status" value="1"/>
</dbReference>
<keyword evidence="8" id="KW-1185">Reference proteome</keyword>
<sequence>MSGRTVQTDAPWGLARISHRQRGSTEYVFQPTTGTYIYVLDTGVKITHQLFQGRASHGFNAVGGSNDDLNGHGTHIAGIASSQTYGVARFANIISVKVLGDEGSTTTSVLISGINWAVQDMQNKSRVGKATTLLAVGGSFSAALNSAVAAASNSGLFFAVVAGNSNTNAAQFSPSSEPTACTVGGTTINDAKMSTSNYGPLVDIFAPGQQIPSLGIASNTAVAVFSGTSMAAAHIAGLGAYFLALEGPRSAAALCARIREVATQNVLSGIPPGTDNLLAYNLSGL</sequence>
<evidence type="ECO:0000259" key="6">
    <source>
        <dbReference type="Pfam" id="PF00082"/>
    </source>
</evidence>
<evidence type="ECO:0000256" key="3">
    <source>
        <dbReference type="ARBA" id="ARBA00022801"/>
    </source>
</evidence>
<dbReference type="InterPro" id="IPR022398">
    <property type="entry name" value="Peptidase_S8_His-AS"/>
</dbReference>
<feature type="domain" description="Peptidase S8/S53" evidence="6">
    <location>
        <begin position="33"/>
        <end position="245"/>
    </location>
</feature>
<evidence type="ECO:0000313" key="7">
    <source>
        <dbReference type="EMBL" id="KAF2790587.1"/>
    </source>
</evidence>
<proteinExistence type="inferred from homology"/>
<dbReference type="InterPro" id="IPR050131">
    <property type="entry name" value="Peptidase_S8_subtilisin-like"/>
</dbReference>
<evidence type="ECO:0000313" key="8">
    <source>
        <dbReference type="Proteomes" id="UP000799757"/>
    </source>
</evidence>
<name>A0A6A6X3U9_9PLEO</name>
<dbReference type="GO" id="GO:0006508">
    <property type="term" value="P:proteolysis"/>
    <property type="evidence" value="ECO:0007669"/>
    <property type="project" value="UniProtKB-KW"/>
</dbReference>
<reference evidence="7" key="1">
    <citation type="journal article" date="2020" name="Stud. Mycol.">
        <title>101 Dothideomycetes genomes: a test case for predicting lifestyles and emergence of pathogens.</title>
        <authorList>
            <person name="Haridas S."/>
            <person name="Albert R."/>
            <person name="Binder M."/>
            <person name="Bloem J."/>
            <person name="Labutti K."/>
            <person name="Salamov A."/>
            <person name="Andreopoulos B."/>
            <person name="Baker S."/>
            <person name="Barry K."/>
            <person name="Bills G."/>
            <person name="Bluhm B."/>
            <person name="Cannon C."/>
            <person name="Castanera R."/>
            <person name="Culley D."/>
            <person name="Daum C."/>
            <person name="Ezra D."/>
            <person name="Gonzalez J."/>
            <person name="Henrissat B."/>
            <person name="Kuo A."/>
            <person name="Liang C."/>
            <person name="Lipzen A."/>
            <person name="Lutzoni F."/>
            <person name="Magnuson J."/>
            <person name="Mondo S."/>
            <person name="Nolan M."/>
            <person name="Ohm R."/>
            <person name="Pangilinan J."/>
            <person name="Park H.-J."/>
            <person name="Ramirez L."/>
            <person name="Alfaro M."/>
            <person name="Sun H."/>
            <person name="Tritt A."/>
            <person name="Yoshinaga Y."/>
            <person name="Zwiers L.-H."/>
            <person name="Turgeon B."/>
            <person name="Goodwin S."/>
            <person name="Spatafora J."/>
            <person name="Crous P."/>
            <person name="Grigoriev I."/>
        </authorList>
    </citation>
    <scope>NUCLEOTIDE SEQUENCE</scope>
    <source>
        <strain evidence="7">CBS 109.77</strain>
    </source>
</reference>
<dbReference type="InterPro" id="IPR023827">
    <property type="entry name" value="Peptidase_S8_Asp-AS"/>
</dbReference>
<dbReference type="GO" id="GO:0004252">
    <property type="term" value="F:serine-type endopeptidase activity"/>
    <property type="evidence" value="ECO:0007669"/>
    <property type="project" value="UniProtKB-UniRule"/>
</dbReference>
<dbReference type="PROSITE" id="PS00136">
    <property type="entry name" value="SUBTILASE_ASP"/>
    <property type="match status" value="1"/>
</dbReference>
<feature type="active site" description="Charge relay system" evidence="5">
    <location>
        <position position="72"/>
    </location>
</feature>
<dbReference type="PANTHER" id="PTHR43806:SF58">
    <property type="entry name" value="ALKALINE PROTEASE 1-RELATED"/>
    <property type="match status" value="1"/>
</dbReference>
<evidence type="ECO:0000256" key="1">
    <source>
        <dbReference type="ARBA" id="ARBA00011073"/>
    </source>
</evidence>